<sequence>MYYFLSNLSFLDICYTSTTVPVMLVNFFREKKTISYEGCLSQVFFFVTCAGTECVLLAAMAYDRYVAICRPLQYPVLMSVTVCAYLVAGSWLCGLVNSMTHTGLTATLSLCGPNQISHFLCEVPLLLKLSCSDTSVNESVLYVASATIGLSPCLITVVSYILIISAILKIPSAQGRSKAFSTCASHLTVVIIFYGMANFNYDRPREGYSLDMDILVSVLFCIVTPMLNPIIYSLRNKEVKVCAYLVAGSWLCGLVNSMTHTGLTATLSLCGPNQISHFLCEVPLLLKLSCSDTSVNESVLYVASATIGLSPCLITVVSYILIISAILRIPSAEGRSKAFSTCASHLTVVIIFYGMANFNYDRPREGYSLDMDILVSVLFCIVTPMLNPIIYSLRNKEVKGALRKLAGRPWWLLSNGQVHETWEVVLVLAKCYSAHKAVIMENIDGGISDCPCIQALVATIDLGPQSDTDKQEENHQEAKDQVFCESL</sequence>
<dbReference type="PRINTS" id="PR00245">
    <property type="entry name" value="OLFACTORYR"/>
</dbReference>
<dbReference type="InterPro" id="IPR017452">
    <property type="entry name" value="GPCR_Rhodpsn_7TM"/>
</dbReference>
<dbReference type="FunFam" id="1.10.1220.70:FF:000001">
    <property type="entry name" value="Olfactory receptor"/>
    <property type="match status" value="2"/>
</dbReference>
<dbReference type="GO" id="GO:0005886">
    <property type="term" value="C:plasma membrane"/>
    <property type="evidence" value="ECO:0007669"/>
    <property type="project" value="UniProtKB-SubCell"/>
</dbReference>
<dbReference type="Pfam" id="PF13853">
    <property type="entry name" value="7tm_4"/>
    <property type="match status" value="2"/>
</dbReference>
<feature type="transmembrane region" description="Helical" evidence="13">
    <location>
        <begin position="74"/>
        <end position="92"/>
    </location>
</feature>
<reference evidence="16" key="2">
    <citation type="journal article" date="2013" name="Nat. Commun.">
        <title>Genome of the Chinese tree shrew.</title>
        <authorList>
            <person name="Fan Y."/>
            <person name="Huang Z.Y."/>
            <person name="Cao C.C."/>
            <person name="Chen C.S."/>
            <person name="Chen Y.X."/>
            <person name="Fan D.D."/>
            <person name="He J."/>
            <person name="Hou H.L."/>
            <person name="Hu L."/>
            <person name="Hu X.T."/>
            <person name="Jiang X.T."/>
            <person name="Lai R."/>
            <person name="Lang Y.S."/>
            <person name="Liang B."/>
            <person name="Liao S.G."/>
            <person name="Mu D."/>
            <person name="Ma Y.Y."/>
            <person name="Niu Y.Y."/>
            <person name="Sun X.Q."/>
            <person name="Xia J.Q."/>
            <person name="Xiao J."/>
            <person name="Xiong Z.Q."/>
            <person name="Xu L."/>
            <person name="Yang L."/>
            <person name="Zhang Y."/>
            <person name="Zhao W."/>
            <person name="Zhao X.D."/>
            <person name="Zheng Y.T."/>
            <person name="Zhou J.M."/>
            <person name="Zhu Y.B."/>
            <person name="Zhang G.J."/>
            <person name="Wang J."/>
            <person name="Yao Y.G."/>
        </authorList>
    </citation>
    <scope>NUCLEOTIDE SEQUENCE [LARGE SCALE GENOMIC DNA]</scope>
</reference>
<dbReference type="FunFam" id="1.20.1070.10:FF:000001">
    <property type="entry name" value="Olfactory receptor"/>
    <property type="match status" value="2"/>
</dbReference>
<evidence type="ECO:0000313" key="15">
    <source>
        <dbReference type="EMBL" id="ELW49752.1"/>
    </source>
</evidence>
<evidence type="ECO:0000256" key="11">
    <source>
        <dbReference type="ARBA" id="ARBA00023224"/>
    </source>
</evidence>
<gene>
    <name evidence="15" type="ORF">TREES_T100000834</name>
</gene>
<dbReference type="eggNOG" id="ENOG502QWPY">
    <property type="taxonomic scope" value="Eukaryota"/>
</dbReference>
<dbReference type="PROSITE" id="PS50262">
    <property type="entry name" value="G_PROTEIN_RECEP_F1_2"/>
    <property type="match status" value="2"/>
</dbReference>
<evidence type="ECO:0000256" key="10">
    <source>
        <dbReference type="ARBA" id="ARBA00023170"/>
    </source>
</evidence>
<accession>L9JKN7</accession>
<keyword evidence="10 12" id="KW-0675">Receptor</keyword>
<feature type="transmembrane region" description="Helical" evidence="13">
    <location>
        <begin position="241"/>
        <end position="259"/>
    </location>
</feature>
<feature type="transmembrane region" description="Helical" evidence="13">
    <location>
        <begin position="373"/>
        <end position="393"/>
    </location>
</feature>
<dbReference type="InParanoid" id="L9JKN7"/>
<evidence type="ECO:0000256" key="13">
    <source>
        <dbReference type="SAM" id="Phobius"/>
    </source>
</evidence>
<evidence type="ECO:0000256" key="1">
    <source>
        <dbReference type="ARBA" id="ARBA00004651"/>
    </source>
</evidence>
<evidence type="ECO:0000256" key="6">
    <source>
        <dbReference type="ARBA" id="ARBA00022725"/>
    </source>
</evidence>
<evidence type="ECO:0000256" key="12">
    <source>
        <dbReference type="RuleBase" id="RU000688"/>
    </source>
</evidence>
<organism evidence="15 16">
    <name type="scientific">Tupaia chinensis</name>
    <name type="common">Chinese tree shrew</name>
    <name type="synonym">Tupaia belangeri chinensis</name>
    <dbReference type="NCBI Taxonomy" id="246437"/>
    <lineage>
        <taxon>Eukaryota</taxon>
        <taxon>Metazoa</taxon>
        <taxon>Chordata</taxon>
        <taxon>Craniata</taxon>
        <taxon>Vertebrata</taxon>
        <taxon>Euteleostomi</taxon>
        <taxon>Mammalia</taxon>
        <taxon>Eutheria</taxon>
        <taxon>Euarchontoglires</taxon>
        <taxon>Scandentia</taxon>
        <taxon>Tupaiidae</taxon>
        <taxon>Tupaia</taxon>
    </lineage>
</organism>
<evidence type="ECO:0000256" key="4">
    <source>
        <dbReference type="ARBA" id="ARBA00022606"/>
    </source>
</evidence>
<evidence type="ECO:0000256" key="7">
    <source>
        <dbReference type="ARBA" id="ARBA00022989"/>
    </source>
</evidence>
<keyword evidence="16" id="KW-1185">Reference proteome</keyword>
<dbReference type="InterPro" id="IPR000276">
    <property type="entry name" value="GPCR_Rhodpsn"/>
</dbReference>
<protein>
    <submittedName>
        <fullName evidence="15">Olfactory receptor 5V1</fullName>
    </submittedName>
</protein>
<feature type="transmembrane region" description="Helical" evidence="13">
    <location>
        <begin position="299"/>
        <end position="326"/>
    </location>
</feature>
<keyword evidence="8 12" id="KW-0297">G-protein coupled receptor</keyword>
<dbReference type="CDD" id="cd15231">
    <property type="entry name" value="7tmA_OR5V1-like"/>
    <property type="match status" value="1"/>
</dbReference>
<evidence type="ECO:0000256" key="8">
    <source>
        <dbReference type="ARBA" id="ARBA00023040"/>
    </source>
</evidence>
<dbReference type="SUPFAM" id="SSF81321">
    <property type="entry name" value="Family A G protein-coupled receptor-like"/>
    <property type="match status" value="2"/>
</dbReference>
<reference evidence="16" key="1">
    <citation type="submission" date="2012-07" db="EMBL/GenBank/DDBJ databases">
        <title>Genome of the Chinese tree shrew, a rising model animal genetically related to primates.</title>
        <authorList>
            <person name="Zhang G."/>
            <person name="Fan Y."/>
            <person name="Yao Y."/>
            <person name="Huang Z."/>
        </authorList>
    </citation>
    <scope>NUCLEOTIDE SEQUENCE [LARGE SCALE GENOMIC DNA]</scope>
</reference>
<keyword evidence="9 13" id="KW-0472">Membrane</keyword>
<keyword evidence="11 12" id="KW-0807">Transducer</keyword>
<comment type="subcellular location">
    <subcellularLocation>
        <location evidence="1">Cell membrane</location>
        <topology evidence="1">Multi-pass membrane protein</topology>
    </subcellularLocation>
</comment>
<dbReference type="GO" id="GO:0004930">
    <property type="term" value="F:G protein-coupled receptor activity"/>
    <property type="evidence" value="ECO:0007669"/>
    <property type="project" value="UniProtKB-KW"/>
</dbReference>
<dbReference type="PROSITE" id="PS00237">
    <property type="entry name" value="G_PROTEIN_RECEP_F1_1"/>
    <property type="match status" value="1"/>
</dbReference>
<dbReference type="InterPro" id="IPR000725">
    <property type="entry name" value="Olfact_rcpt"/>
</dbReference>
<dbReference type="PRINTS" id="PR00237">
    <property type="entry name" value="GPCRRHODOPSN"/>
</dbReference>
<dbReference type="EMBL" id="KB320989">
    <property type="protein sequence ID" value="ELW49752.1"/>
    <property type="molecule type" value="Genomic_DNA"/>
</dbReference>
<keyword evidence="6" id="KW-0552">Olfaction</keyword>
<dbReference type="STRING" id="246437.L9JKN7"/>
<evidence type="ECO:0000256" key="3">
    <source>
        <dbReference type="ARBA" id="ARBA00022475"/>
    </source>
</evidence>
<dbReference type="AlphaFoldDB" id="L9JKN7"/>
<evidence type="ECO:0000313" key="16">
    <source>
        <dbReference type="Proteomes" id="UP000011518"/>
    </source>
</evidence>
<dbReference type="Proteomes" id="UP000011518">
    <property type="component" value="Unassembled WGS sequence"/>
</dbReference>
<dbReference type="PANTHER" id="PTHR26453">
    <property type="entry name" value="OLFACTORY RECEPTOR"/>
    <property type="match status" value="1"/>
</dbReference>
<dbReference type="Gene3D" id="2.30.30.770">
    <property type="match status" value="1"/>
</dbReference>
<evidence type="ECO:0000259" key="14">
    <source>
        <dbReference type="PROSITE" id="PS50262"/>
    </source>
</evidence>
<evidence type="ECO:0000256" key="9">
    <source>
        <dbReference type="ARBA" id="ARBA00023136"/>
    </source>
</evidence>
<evidence type="ECO:0000256" key="5">
    <source>
        <dbReference type="ARBA" id="ARBA00022692"/>
    </source>
</evidence>
<feature type="domain" description="G-protein coupled receptors family 1 profile" evidence="14">
    <location>
        <begin position="1"/>
        <end position="232"/>
    </location>
</feature>
<keyword evidence="3" id="KW-1003">Cell membrane</keyword>
<keyword evidence="4" id="KW-0716">Sensory transduction</keyword>
<name>L9JKN7_TUPCH</name>
<keyword evidence="7 13" id="KW-1133">Transmembrane helix</keyword>
<feature type="transmembrane region" description="Helical" evidence="13">
    <location>
        <begin position="338"/>
        <end position="358"/>
    </location>
</feature>
<keyword evidence="5 12" id="KW-0812">Transmembrane</keyword>
<feature type="domain" description="G-protein coupled receptors family 1 profile" evidence="14">
    <location>
        <begin position="228"/>
        <end position="391"/>
    </location>
</feature>
<evidence type="ECO:0000256" key="2">
    <source>
        <dbReference type="ARBA" id="ARBA00010663"/>
    </source>
</evidence>
<dbReference type="InterPro" id="IPR038655">
    <property type="entry name" value="Ribosomal_eL27_sf"/>
</dbReference>
<feature type="transmembrane region" description="Helical" evidence="13">
    <location>
        <begin position="43"/>
        <end position="62"/>
    </location>
</feature>
<dbReference type="Gene3D" id="1.20.1070.10">
    <property type="entry name" value="Rhodopsin 7-helix transmembrane proteins"/>
    <property type="match status" value="2"/>
</dbReference>
<feature type="transmembrane region" description="Helical" evidence="13">
    <location>
        <begin position="140"/>
        <end position="167"/>
    </location>
</feature>
<dbReference type="GO" id="GO:0004984">
    <property type="term" value="F:olfactory receptor activity"/>
    <property type="evidence" value="ECO:0007669"/>
    <property type="project" value="InterPro"/>
</dbReference>
<comment type="similarity">
    <text evidence="2 12">Belongs to the G-protein coupled receptor 1 family.</text>
</comment>
<feature type="transmembrane region" description="Helical" evidence="13">
    <location>
        <begin position="179"/>
        <end position="199"/>
    </location>
</feature>
<proteinExistence type="inferred from homology"/>
<feature type="transmembrane region" description="Helical" evidence="13">
    <location>
        <begin position="214"/>
        <end position="234"/>
    </location>
</feature>